<comment type="caution">
    <text evidence="2">The sequence shown here is derived from an EMBL/GenBank/DDBJ whole genome shotgun (WGS) entry which is preliminary data.</text>
</comment>
<dbReference type="AlphaFoldDB" id="A0AA88LLK1"/>
<accession>A0AA88LLK1</accession>
<proteinExistence type="predicted"/>
<keyword evidence="3" id="KW-1185">Reference proteome</keyword>
<evidence type="ECO:0000256" key="1">
    <source>
        <dbReference type="SAM" id="MobiDB-lite"/>
    </source>
</evidence>
<protein>
    <submittedName>
        <fullName evidence="2">Uncharacterized protein</fullName>
    </submittedName>
</protein>
<feature type="compositionally biased region" description="Basic and acidic residues" evidence="1">
    <location>
        <begin position="9"/>
        <end position="21"/>
    </location>
</feature>
<organism evidence="2 3">
    <name type="scientific">Artemia franciscana</name>
    <name type="common">Brine shrimp</name>
    <name type="synonym">Artemia sanfranciscana</name>
    <dbReference type="NCBI Taxonomy" id="6661"/>
    <lineage>
        <taxon>Eukaryota</taxon>
        <taxon>Metazoa</taxon>
        <taxon>Ecdysozoa</taxon>
        <taxon>Arthropoda</taxon>
        <taxon>Crustacea</taxon>
        <taxon>Branchiopoda</taxon>
        <taxon>Anostraca</taxon>
        <taxon>Artemiidae</taxon>
        <taxon>Artemia</taxon>
    </lineage>
</organism>
<dbReference type="Proteomes" id="UP001187531">
    <property type="component" value="Unassembled WGS sequence"/>
</dbReference>
<feature type="region of interest" description="Disordered" evidence="1">
    <location>
        <begin position="1"/>
        <end position="21"/>
    </location>
</feature>
<evidence type="ECO:0000313" key="2">
    <source>
        <dbReference type="EMBL" id="KAK2728006.1"/>
    </source>
</evidence>
<reference evidence="2" key="1">
    <citation type="submission" date="2023-07" db="EMBL/GenBank/DDBJ databases">
        <title>Chromosome-level genome assembly of Artemia franciscana.</title>
        <authorList>
            <person name="Jo E."/>
        </authorList>
    </citation>
    <scope>NUCLEOTIDE SEQUENCE</scope>
    <source>
        <tissue evidence="2">Whole body</tissue>
    </source>
</reference>
<dbReference type="EMBL" id="JAVRJZ010000001">
    <property type="protein sequence ID" value="KAK2728006.1"/>
    <property type="molecule type" value="Genomic_DNA"/>
</dbReference>
<evidence type="ECO:0000313" key="3">
    <source>
        <dbReference type="Proteomes" id="UP001187531"/>
    </source>
</evidence>
<sequence length="157" mass="18037">MITSRIIHGNHERETRSGSEQKDVVNISGMSTSMRLYRIEGLWPHLIGGGEAIQTNFRKDPVFSIIVVEVTSRYLVAHTLLIQMSPKCISFFLKLCRIDNVIVMSRYAYIDNSVTIPNTHNKLLLIIDKLSDSYFLVYMTRPPDRPSGLRRLYHNAL</sequence>
<gene>
    <name evidence="2" type="ORF">QYM36_008472</name>
</gene>
<name>A0AA88LLK1_ARTSF</name>